<dbReference type="Proteomes" id="UP001589716">
    <property type="component" value="Unassembled WGS sequence"/>
</dbReference>
<evidence type="ECO:0000313" key="2">
    <source>
        <dbReference type="Proteomes" id="UP001589716"/>
    </source>
</evidence>
<dbReference type="InterPro" id="IPR036663">
    <property type="entry name" value="Fumarylacetoacetase_C_sf"/>
</dbReference>
<keyword evidence="2" id="KW-1185">Reference proteome</keyword>
<dbReference type="RefSeq" id="WP_345487369.1">
    <property type="nucleotide sequence ID" value="NZ_BAAAWU010000001.1"/>
</dbReference>
<dbReference type="SUPFAM" id="SSF56529">
    <property type="entry name" value="FAH"/>
    <property type="match status" value="1"/>
</dbReference>
<protein>
    <submittedName>
        <fullName evidence="1">Fumarylacetoacetate (FAA) hydrolase</fullName>
    </submittedName>
</protein>
<proteinExistence type="predicted"/>
<dbReference type="GO" id="GO:0016787">
    <property type="term" value="F:hydrolase activity"/>
    <property type="evidence" value="ECO:0007669"/>
    <property type="project" value="UniProtKB-KW"/>
</dbReference>
<comment type="caution">
    <text evidence="1">The sequence shown here is derived from an EMBL/GenBank/DDBJ whole genome shotgun (WGS) entry which is preliminary data.</text>
</comment>
<sequence length="306" mass="32995">MSISILFEAEYKGERYAGFEKPEAGEPLTLYPVADGQLQAEFIAASSPEAVIASVTGEGGQITVAADDPGLRFLPPLLPGSGNALLSGFMRTHKSKYEDEPTDETEFVAPNWFFKGFGSWIRMPGEALVVPEKAVALIEEPEVALVYVNDDNGDPHYVGYTFGNDLCDIGLHRLNPGWNPYCKLSDTSLSPFVFLGTPPTTVTGRVTIERDGVSAWEGSFDCGESALYFKVADMMDNLFTYPAIRRPGMVNYVLLGADEASFHDGFRIADGDRVVIDVKSHGVGFANTIQFGRDADRTAGAAGAAA</sequence>
<accession>A0ABV5QR68</accession>
<evidence type="ECO:0000313" key="1">
    <source>
        <dbReference type="EMBL" id="MFB9556015.1"/>
    </source>
</evidence>
<name>A0ABV5QR68_9ACTN</name>
<gene>
    <name evidence="1" type="ORF">ACFFTP_17690</name>
</gene>
<keyword evidence="1" id="KW-0378">Hydrolase</keyword>
<dbReference type="Gene3D" id="3.90.850.10">
    <property type="entry name" value="Fumarylacetoacetase-like, C-terminal domain"/>
    <property type="match status" value="1"/>
</dbReference>
<dbReference type="EMBL" id="JBHMCT010000010">
    <property type="protein sequence ID" value="MFB9556015.1"/>
    <property type="molecule type" value="Genomic_DNA"/>
</dbReference>
<organism evidence="1 2">
    <name type="scientific">Streptomyces roseoviridis</name>
    <dbReference type="NCBI Taxonomy" id="67361"/>
    <lineage>
        <taxon>Bacteria</taxon>
        <taxon>Bacillati</taxon>
        <taxon>Actinomycetota</taxon>
        <taxon>Actinomycetes</taxon>
        <taxon>Kitasatosporales</taxon>
        <taxon>Streptomycetaceae</taxon>
        <taxon>Streptomyces</taxon>
    </lineage>
</organism>
<reference evidence="1 2" key="1">
    <citation type="submission" date="2024-09" db="EMBL/GenBank/DDBJ databases">
        <authorList>
            <person name="Sun Q."/>
            <person name="Mori K."/>
        </authorList>
    </citation>
    <scope>NUCLEOTIDE SEQUENCE [LARGE SCALE GENOMIC DNA]</scope>
    <source>
        <strain evidence="1 2">JCM 4414</strain>
    </source>
</reference>